<sequence>MADTATAKLDPVSRYGSLGVAAGRRLVGLVGSPRFR</sequence>
<protein>
    <submittedName>
        <fullName evidence="1">Uncharacterized protein</fullName>
    </submittedName>
</protein>
<evidence type="ECO:0000313" key="1">
    <source>
        <dbReference type="EMBL" id="SFU17051.1"/>
    </source>
</evidence>
<name>A0A1I7DZD6_9BURK</name>
<gene>
    <name evidence="1" type="ORF">SAMN05192563_1012202</name>
</gene>
<organism evidence="1 2">
    <name type="scientific">Paraburkholderia aspalathi</name>
    <dbReference type="NCBI Taxonomy" id="1324617"/>
    <lineage>
        <taxon>Bacteria</taxon>
        <taxon>Pseudomonadati</taxon>
        <taxon>Pseudomonadota</taxon>
        <taxon>Betaproteobacteria</taxon>
        <taxon>Burkholderiales</taxon>
        <taxon>Burkholderiaceae</taxon>
        <taxon>Paraburkholderia</taxon>
    </lineage>
</organism>
<reference evidence="1 2" key="1">
    <citation type="submission" date="2016-10" db="EMBL/GenBank/DDBJ databases">
        <authorList>
            <person name="de Groot N.N."/>
        </authorList>
    </citation>
    <scope>NUCLEOTIDE SEQUENCE [LARGE SCALE GENOMIC DNA]</scope>
    <source>
        <strain evidence="1 2">LMG 27731</strain>
    </source>
</reference>
<dbReference type="EMBL" id="FPBH01000012">
    <property type="protein sequence ID" value="SFU17051.1"/>
    <property type="molecule type" value="Genomic_DNA"/>
</dbReference>
<proteinExistence type="predicted"/>
<dbReference type="Proteomes" id="UP000198844">
    <property type="component" value="Unassembled WGS sequence"/>
</dbReference>
<accession>A0A1I7DZD6</accession>
<dbReference type="AlphaFoldDB" id="A0A1I7DZD6"/>
<evidence type="ECO:0000313" key="2">
    <source>
        <dbReference type="Proteomes" id="UP000198844"/>
    </source>
</evidence>